<keyword evidence="2" id="KW-0131">Cell cycle</keyword>
<reference evidence="2" key="2">
    <citation type="submission" date="2021-04" db="EMBL/GenBank/DDBJ databases">
        <authorList>
            <person name="Gilroy R."/>
        </authorList>
    </citation>
    <scope>NUCLEOTIDE SEQUENCE</scope>
    <source>
        <strain evidence="2">ChiHjej12B11-9795</strain>
    </source>
</reference>
<sequence length="246" mass="27856">MLKKILTTVCTVLAAAYLFLAVTAFNRKPAGRVCEDLELVIRDTVYAGFITQKEVISLLDKSGLNPVGKNPDATDTRAMEQALAQHPLIDGVECYKTPSGKVCVEVSQRIPILRIMSNNGENYYVDNRGKVMPVSAKCIAHVAVATGSISQDFATRQLYPFGLFLQNDAFWNAQTEQIHVLPDNTIELVPRVGDHLIYMGKLKNYRRKLERVRLFYEKALNQVGWNKYSRINVEFDNQIICTRREQ</sequence>
<organism evidence="2 3">
    <name type="scientific">Candidatus Bacteroides avicola</name>
    <dbReference type="NCBI Taxonomy" id="2838468"/>
    <lineage>
        <taxon>Bacteria</taxon>
        <taxon>Pseudomonadati</taxon>
        <taxon>Bacteroidota</taxon>
        <taxon>Bacteroidia</taxon>
        <taxon>Bacteroidales</taxon>
        <taxon>Bacteroidaceae</taxon>
        <taxon>Bacteroides</taxon>
    </lineage>
</organism>
<dbReference type="Proteomes" id="UP000823862">
    <property type="component" value="Unassembled WGS sequence"/>
</dbReference>
<dbReference type="EMBL" id="DWZI01000046">
    <property type="protein sequence ID" value="HJA86449.1"/>
    <property type="molecule type" value="Genomic_DNA"/>
</dbReference>
<feature type="chain" id="PRO_5038427004" evidence="1">
    <location>
        <begin position="25"/>
        <end position="246"/>
    </location>
</feature>
<protein>
    <submittedName>
        <fullName evidence="2">Cell division protein FtsQ</fullName>
    </submittedName>
</protein>
<gene>
    <name evidence="2" type="ORF">H9950_09735</name>
</gene>
<proteinExistence type="predicted"/>
<reference evidence="2" key="1">
    <citation type="journal article" date="2021" name="PeerJ">
        <title>Extensive microbial diversity within the chicken gut microbiome revealed by metagenomics and culture.</title>
        <authorList>
            <person name="Gilroy R."/>
            <person name="Ravi A."/>
            <person name="Getino M."/>
            <person name="Pursley I."/>
            <person name="Horton D.L."/>
            <person name="Alikhan N.F."/>
            <person name="Baker D."/>
            <person name="Gharbi K."/>
            <person name="Hall N."/>
            <person name="Watson M."/>
            <person name="Adriaenssens E.M."/>
            <person name="Foster-Nyarko E."/>
            <person name="Jarju S."/>
            <person name="Secka A."/>
            <person name="Antonio M."/>
            <person name="Oren A."/>
            <person name="Chaudhuri R.R."/>
            <person name="La Ragione R."/>
            <person name="Hildebrand F."/>
            <person name="Pallen M.J."/>
        </authorList>
    </citation>
    <scope>NUCLEOTIDE SEQUENCE</scope>
    <source>
        <strain evidence="2">ChiHjej12B11-9795</strain>
    </source>
</reference>
<dbReference type="GO" id="GO:0051301">
    <property type="term" value="P:cell division"/>
    <property type="evidence" value="ECO:0007669"/>
    <property type="project" value="UniProtKB-KW"/>
</dbReference>
<comment type="caution">
    <text evidence="2">The sequence shown here is derived from an EMBL/GenBank/DDBJ whole genome shotgun (WGS) entry which is preliminary data.</text>
</comment>
<evidence type="ECO:0000313" key="2">
    <source>
        <dbReference type="EMBL" id="HJA86449.1"/>
    </source>
</evidence>
<evidence type="ECO:0000256" key="1">
    <source>
        <dbReference type="SAM" id="SignalP"/>
    </source>
</evidence>
<dbReference type="AlphaFoldDB" id="A0A9D2KWP0"/>
<accession>A0A9D2KWP0</accession>
<feature type="signal peptide" evidence="1">
    <location>
        <begin position="1"/>
        <end position="24"/>
    </location>
</feature>
<evidence type="ECO:0000313" key="3">
    <source>
        <dbReference type="Proteomes" id="UP000823862"/>
    </source>
</evidence>
<keyword evidence="1" id="KW-0732">Signal</keyword>
<keyword evidence="2" id="KW-0132">Cell division</keyword>
<name>A0A9D2KWP0_9BACE</name>